<evidence type="ECO:0000313" key="2">
    <source>
        <dbReference type="Proteomes" id="UP000694941"/>
    </source>
</evidence>
<dbReference type="Proteomes" id="UP000694941">
    <property type="component" value="Unplaced"/>
</dbReference>
<sequence length="112" mass="12340">MRTLVATIIILVAQMAQSFPGFRGCRSQQDCDPGSCCVVAMERFSTPRCQKLSQQGEYCRPRNSALNTSLSYPNGILDVTNLYTVLCPCDVGLICEQAMCQPNTFLQSNHLA</sequence>
<gene>
    <name evidence="3" type="primary">LOC106460434</name>
</gene>
<feature type="chain" id="PRO_5046060227" evidence="1">
    <location>
        <begin position="19"/>
        <end position="112"/>
    </location>
</feature>
<accession>A0ABM1B649</accession>
<keyword evidence="2" id="KW-1185">Reference proteome</keyword>
<reference evidence="3" key="1">
    <citation type="submission" date="2025-08" db="UniProtKB">
        <authorList>
            <consortium name="RefSeq"/>
        </authorList>
    </citation>
    <scope>IDENTIFICATION</scope>
    <source>
        <tissue evidence="3">Muscle</tissue>
    </source>
</reference>
<name>A0ABM1B649_LIMPO</name>
<proteinExistence type="predicted"/>
<dbReference type="RefSeq" id="XP_013775587.1">
    <property type="nucleotide sequence ID" value="XM_013920133.2"/>
</dbReference>
<keyword evidence="1" id="KW-0732">Signal</keyword>
<dbReference type="GeneID" id="106460434"/>
<feature type="signal peptide" evidence="1">
    <location>
        <begin position="1"/>
        <end position="18"/>
    </location>
</feature>
<organism evidence="2 3">
    <name type="scientific">Limulus polyphemus</name>
    <name type="common">Atlantic horseshoe crab</name>
    <dbReference type="NCBI Taxonomy" id="6850"/>
    <lineage>
        <taxon>Eukaryota</taxon>
        <taxon>Metazoa</taxon>
        <taxon>Ecdysozoa</taxon>
        <taxon>Arthropoda</taxon>
        <taxon>Chelicerata</taxon>
        <taxon>Merostomata</taxon>
        <taxon>Xiphosura</taxon>
        <taxon>Limulidae</taxon>
        <taxon>Limulus</taxon>
    </lineage>
</organism>
<protein>
    <submittedName>
        <fullName evidence="3">Astakine-like</fullName>
    </submittedName>
</protein>
<evidence type="ECO:0000256" key="1">
    <source>
        <dbReference type="SAM" id="SignalP"/>
    </source>
</evidence>
<dbReference type="Gene3D" id="2.10.80.10">
    <property type="entry name" value="Lipase, subunit A"/>
    <property type="match status" value="1"/>
</dbReference>
<evidence type="ECO:0000313" key="3">
    <source>
        <dbReference type="RefSeq" id="XP_013775587.1"/>
    </source>
</evidence>